<dbReference type="GO" id="GO:0005886">
    <property type="term" value="C:plasma membrane"/>
    <property type="evidence" value="ECO:0007669"/>
    <property type="project" value="InterPro"/>
</dbReference>
<dbReference type="InterPro" id="IPR018764">
    <property type="entry name" value="RskA_C"/>
</dbReference>
<comment type="caution">
    <text evidence="2">The sequence shown here is derived from an EMBL/GenBank/DDBJ whole genome shotgun (WGS) entry which is preliminary data.</text>
</comment>
<feature type="domain" description="Anti-sigma K factor RskA C-terminal" evidence="1">
    <location>
        <begin position="95"/>
        <end position="218"/>
    </location>
</feature>
<organism evidence="2 3">
    <name type="scientific">Rubellimicrobium roseum</name>
    <dbReference type="NCBI Taxonomy" id="687525"/>
    <lineage>
        <taxon>Bacteria</taxon>
        <taxon>Pseudomonadati</taxon>
        <taxon>Pseudomonadota</taxon>
        <taxon>Alphaproteobacteria</taxon>
        <taxon>Rhodobacterales</taxon>
        <taxon>Roseobacteraceae</taxon>
        <taxon>Rubellimicrobium</taxon>
    </lineage>
</organism>
<dbReference type="InterPro" id="IPR051474">
    <property type="entry name" value="Anti-sigma-K/W_factor"/>
</dbReference>
<dbReference type="AlphaFoldDB" id="A0A5C4NI93"/>
<dbReference type="EMBL" id="VDFV01000003">
    <property type="protein sequence ID" value="TNC73832.1"/>
    <property type="molecule type" value="Genomic_DNA"/>
</dbReference>
<dbReference type="OrthoDB" id="9816387at2"/>
<dbReference type="PANTHER" id="PTHR37461:SF1">
    <property type="entry name" value="ANTI-SIGMA-K FACTOR RSKA"/>
    <property type="match status" value="1"/>
</dbReference>
<accession>A0A5C4NI93</accession>
<dbReference type="GO" id="GO:0016989">
    <property type="term" value="F:sigma factor antagonist activity"/>
    <property type="evidence" value="ECO:0007669"/>
    <property type="project" value="TreeGrafter"/>
</dbReference>
<sequence length="227" mass="24460">MTLLDYEDDNGLAAEYVLGLLTPDEVREVEERLGIDPEFRALVARWTEDLVSLTDDIPSIAPPRPLEGMVMRRLFPEAEPARRGWGWWPWLLGGVAAAALAVVALNPQLLSRSGQPDYAARIAAEDGSLVVEASFDRDSGRLELRRLSGAAPEGRDLELWLVELPEGTTISLGVLRRDEATTVVEVGPDLAPVFESNALAISEEPLGGSPTGQATGQVLALGPITDL</sequence>
<dbReference type="Proteomes" id="UP000305709">
    <property type="component" value="Unassembled WGS sequence"/>
</dbReference>
<gene>
    <name evidence="2" type="ORF">FHG71_04995</name>
</gene>
<reference evidence="2 3" key="1">
    <citation type="submission" date="2019-06" db="EMBL/GenBank/DDBJ databases">
        <authorList>
            <person name="Jiang L."/>
        </authorList>
    </citation>
    <scope>NUCLEOTIDE SEQUENCE [LARGE SCALE GENOMIC DNA]</scope>
    <source>
        <strain evidence="2 3">YIM 48858</strain>
    </source>
</reference>
<dbReference type="RefSeq" id="WP_139080515.1">
    <property type="nucleotide sequence ID" value="NZ_VDFV01000003.1"/>
</dbReference>
<dbReference type="Pfam" id="PF10099">
    <property type="entry name" value="RskA_C"/>
    <property type="match status" value="1"/>
</dbReference>
<evidence type="ECO:0000313" key="2">
    <source>
        <dbReference type="EMBL" id="TNC73832.1"/>
    </source>
</evidence>
<evidence type="ECO:0000259" key="1">
    <source>
        <dbReference type="Pfam" id="PF10099"/>
    </source>
</evidence>
<keyword evidence="3" id="KW-1185">Reference proteome</keyword>
<name>A0A5C4NI93_9RHOB</name>
<dbReference type="GO" id="GO:0006417">
    <property type="term" value="P:regulation of translation"/>
    <property type="evidence" value="ECO:0007669"/>
    <property type="project" value="TreeGrafter"/>
</dbReference>
<evidence type="ECO:0000313" key="3">
    <source>
        <dbReference type="Proteomes" id="UP000305709"/>
    </source>
</evidence>
<protein>
    <recommendedName>
        <fullName evidence="1">Anti-sigma K factor RskA C-terminal domain-containing protein</fullName>
    </recommendedName>
</protein>
<dbReference type="PANTHER" id="PTHR37461">
    <property type="entry name" value="ANTI-SIGMA-K FACTOR RSKA"/>
    <property type="match status" value="1"/>
</dbReference>
<proteinExistence type="predicted"/>